<feature type="region of interest" description="Disordered" evidence="1">
    <location>
        <begin position="2191"/>
        <end position="2234"/>
    </location>
</feature>
<feature type="compositionally biased region" description="Polar residues" evidence="1">
    <location>
        <begin position="2004"/>
        <end position="2013"/>
    </location>
</feature>
<feature type="compositionally biased region" description="Polar residues" evidence="1">
    <location>
        <begin position="1346"/>
        <end position="1368"/>
    </location>
</feature>
<feature type="compositionally biased region" description="Polar residues" evidence="1">
    <location>
        <begin position="1928"/>
        <end position="1937"/>
    </location>
</feature>
<feature type="region of interest" description="Disordered" evidence="1">
    <location>
        <begin position="1073"/>
        <end position="1580"/>
    </location>
</feature>
<gene>
    <name evidence="2" type="ORF">IXB50_05570</name>
</gene>
<feature type="compositionally biased region" description="Low complexity" evidence="1">
    <location>
        <begin position="1904"/>
        <end position="1914"/>
    </location>
</feature>
<feature type="compositionally biased region" description="Polar residues" evidence="1">
    <location>
        <begin position="457"/>
        <end position="479"/>
    </location>
</feature>
<feature type="compositionally biased region" description="Polar residues" evidence="1">
    <location>
        <begin position="1650"/>
        <end position="1664"/>
    </location>
</feature>
<organism evidence="2 3">
    <name type="scientific">Leptothoe spongobia TAU-MAC 1115</name>
    <dbReference type="NCBI Taxonomy" id="1967444"/>
    <lineage>
        <taxon>Bacteria</taxon>
        <taxon>Bacillati</taxon>
        <taxon>Cyanobacteriota</taxon>
        <taxon>Cyanophyceae</taxon>
        <taxon>Nodosilineales</taxon>
        <taxon>Cymatolegaceae</taxon>
        <taxon>Leptothoe</taxon>
        <taxon>Leptothoe spongobia</taxon>
    </lineage>
</organism>
<feature type="compositionally biased region" description="Polar residues" evidence="1">
    <location>
        <begin position="1133"/>
        <end position="1152"/>
    </location>
</feature>
<feature type="compositionally biased region" description="Polar residues" evidence="1">
    <location>
        <begin position="2074"/>
        <end position="2093"/>
    </location>
</feature>
<feature type="compositionally biased region" description="Polar residues" evidence="1">
    <location>
        <begin position="218"/>
        <end position="377"/>
    </location>
</feature>
<feature type="compositionally biased region" description="Low complexity" evidence="1">
    <location>
        <begin position="1100"/>
        <end position="1122"/>
    </location>
</feature>
<feature type="compositionally biased region" description="Low complexity" evidence="1">
    <location>
        <begin position="2404"/>
        <end position="2434"/>
    </location>
</feature>
<feature type="compositionally biased region" description="Low complexity" evidence="1">
    <location>
        <begin position="1377"/>
        <end position="1393"/>
    </location>
</feature>
<feature type="region of interest" description="Disordered" evidence="1">
    <location>
        <begin position="45"/>
        <end position="377"/>
    </location>
</feature>
<feature type="compositionally biased region" description="Low complexity" evidence="1">
    <location>
        <begin position="1256"/>
        <end position="1267"/>
    </location>
</feature>
<feature type="region of interest" description="Disordered" evidence="1">
    <location>
        <begin position="2466"/>
        <end position="2486"/>
    </location>
</feature>
<feature type="compositionally biased region" description="Polar residues" evidence="1">
    <location>
        <begin position="1161"/>
        <end position="1193"/>
    </location>
</feature>
<feature type="region of interest" description="Disordered" evidence="1">
    <location>
        <begin position="814"/>
        <end position="834"/>
    </location>
</feature>
<comment type="caution">
    <text evidence="2">The sequence shown here is derived from an EMBL/GenBank/DDBJ whole genome shotgun (WGS) entry which is preliminary data.</text>
</comment>
<feature type="region of interest" description="Disordered" evidence="1">
    <location>
        <begin position="2311"/>
        <end position="2342"/>
    </location>
</feature>
<feature type="compositionally biased region" description="Polar residues" evidence="1">
    <location>
        <begin position="1078"/>
        <end position="1099"/>
    </location>
</feature>
<feature type="region of interest" description="Disordered" evidence="1">
    <location>
        <begin position="2271"/>
        <end position="2297"/>
    </location>
</feature>
<feature type="region of interest" description="Disordered" evidence="1">
    <location>
        <begin position="892"/>
        <end position="1013"/>
    </location>
</feature>
<feature type="region of interest" description="Disordered" evidence="1">
    <location>
        <begin position="1764"/>
        <end position="1854"/>
    </location>
</feature>
<feature type="compositionally biased region" description="Polar residues" evidence="1">
    <location>
        <begin position="1487"/>
        <end position="1536"/>
    </location>
</feature>
<reference evidence="2" key="2">
    <citation type="journal article" date="2021" name="Mar. Drugs">
        <title>Genome Reduction and Secondary Metabolism of the Marine Sponge-Associated Cyanobacterium Leptothoe.</title>
        <authorList>
            <person name="Konstantinou D."/>
            <person name="Popin R.V."/>
            <person name="Fewer D.P."/>
            <person name="Sivonen K."/>
            <person name="Gkelis S."/>
        </authorList>
    </citation>
    <scope>NUCLEOTIDE SEQUENCE</scope>
    <source>
        <strain evidence="2">TAU-MAC 1115</strain>
    </source>
</reference>
<feature type="compositionally biased region" description="Polar residues" evidence="1">
    <location>
        <begin position="2201"/>
        <end position="2234"/>
    </location>
</feature>
<feature type="compositionally biased region" description="Polar residues" evidence="1">
    <location>
        <begin position="434"/>
        <end position="449"/>
    </location>
</feature>
<feature type="compositionally biased region" description="Polar residues" evidence="1">
    <location>
        <begin position="588"/>
        <end position="602"/>
    </location>
</feature>
<feature type="region of interest" description="Disordered" evidence="1">
    <location>
        <begin position="409"/>
        <end position="605"/>
    </location>
</feature>
<feature type="region of interest" description="Disordered" evidence="1">
    <location>
        <begin position="1026"/>
        <end position="1059"/>
    </location>
</feature>
<feature type="compositionally biased region" description="Polar residues" evidence="1">
    <location>
        <begin position="943"/>
        <end position="952"/>
    </location>
</feature>
<accession>A0A947DFD0</accession>
<feature type="region of interest" description="Disordered" evidence="1">
    <location>
        <begin position="1704"/>
        <end position="1731"/>
    </location>
</feature>
<feature type="compositionally biased region" description="Polar residues" evidence="1">
    <location>
        <begin position="966"/>
        <end position="976"/>
    </location>
</feature>
<keyword evidence="3" id="KW-1185">Reference proteome</keyword>
<dbReference type="RefSeq" id="WP_215607957.1">
    <property type="nucleotide sequence ID" value="NZ_JADOES010000007.1"/>
</dbReference>
<feature type="compositionally biased region" description="Polar residues" evidence="1">
    <location>
        <begin position="1240"/>
        <end position="1249"/>
    </location>
</feature>
<feature type="compositionally biased region" description="Polar residues" evidence="1">
    <location>
        <begin position="1704"/>
        <end position="1725"/>
    </location>
</feature>
<feature type="compositionally biased region" description="Polar residues" evidence="1">
    <location>
        <begin position="1286"/>
        <end position="1323"/>
    </location>
</feature>
<feature type="compositionally biased region" description="Polar residues" evidence="1">
    <location>
        <begin position="1949"/>
        <end position="1961"/>
    </location>
</feature>
<evidence type="ECO:0000313" key="3">
    <source>
        <dbReference type="Proteomes" id="UP000717364"/>
    </source>
</evidence>
<feature type="region of interest" description="Disordered" evidence="1">
    <location>
        <begin position="649"/>
        <end position="707"/>
    </location>
</feature>
<feature type="compositionally biased region" description="Polar residues" evidence="1">
    <location>
        <begin position="489"/>
        <end position="507"/>
    </location>
</feature>
<feature type="compositionally biased region" description="Polar residues" evidence="1">
    <location>
        <begin position="1214"/>
        <end position="1230"/>
    </location>
</feature>
<feature type="region of interest" description="Disordered" evidence="1">
    <location>
        <begin position="1650"/>
        <end position="1671"/>
    </location>
</feature>
<dbReference type="Proteomes" id="UP000717364">
    <property type="component" value="Unassembled WGS sequence"/>
</dbReference>
<feature type="compositionally biased region" description="Polar residues" evidence="1">
    <location>
        <begin position="818"/>
        <end position="834"/>
    </location>
</feature>
<evidence type="ECO:0000256" key="1">
    <source>
        <dbReference type="SAM" id="MobiDB-lite"/>
    </source>
</evidence>
<feature type="region of interest" description="Disordered" evidence="1">
    <location>
        <begin position="384"/>
        <end position="403"/>
    </location>
</feature>
<feature type="compositionally biased region" description="Polar residues" evidence="1">
    <location>
        <begin position="2273"/>
        <end position="2297"/>
    </location>
</feature>
<feature type="compositionally biased region" description="Polar residues" evidence="1">
    <location>
        <begin position="1398"/>
        <end position="1421"/>
    </location>
</feature>
<feature type="compositionally biased region" description="Polar residues" evidence="1">
    <location>
        <begin position="1545"/>
        <end position="1567"/>
    </location>
</feature>
<feature type="compositionally biased region" description="Polar residues" evidence="1">
    <location>
        <begin position="681"/>
        <end position="707"/>
    </location>
</feature>
<evidence type="ECO:0000313" key="2">
    <source>
        <dbReference type="EMBL" id="MBT9314886.1"/>
    </source>
</evidence>
<proteinExistence type="predicted"/>
<feature type="compositionally biased region" description="Polar residues" evidence="1">
    <location>
        <begin position="662"/>
        <end position="672"/>
    </location>
</feature>
<sequence>MVKHLGHDTPLGSFRNLGSWIQRRGLGPSSLSILDLKTFYPQGFPVPAPEGLDNEQQSSTSDTNSDTNIVARKLDPSAPASAFQTPSNQQTSLPDSAESVSTKPTTPFRTSLQRYFKPEAANASETEKTATDQGLPQQGGTQLPALDNQVTAPPEVTQPQPSTPSLQPAPATAVPETPIETAAVTDTVHSVSPPPGSSIRETDTAALPQPPPIGLTSADINQSIQSLREPSSSIQRTTDQSLREPSSSTQRATDQSLQKSSSSTQRAIDQSLQESPSLIQRATDQSLRGPSSSTQRVTDQSLQESSFSTQRVTDQSLRESSSSIQRATNQHDQIVEQSTNLGHQSEVSAKLPVSSSPSPTIEVQSVAQASDSTAPVQGWQDVTTSAVPGNRAENPIPQTGESVQRTIAQNSPNLEQSVNTSDEKSYHVIHPDESQSSLNQSPLFASSSVELPEIQTALESGPTSSRPISANSDQVQRQSDLAARDAANIDNSELDNQGSYPEVQRSQSLEDEAHSERTPLSAAQQPLSPDPSEATSNERLSDDQIAPDLAASVQRTADESQLPKLVTHDSNASSDSQQNQELSHVSDVLNSAESVQRTSAQSAIDDAQPSIADSYHTSASIVPAQSPESTQPVAESVVQRAAELSQSVPLAPSVSESSLSSQRAANQNNISLEQLPDTEGKTSLQPSTSDEIRSASDQAIASSNQLTSTDTNIQKALDIPQGAAQSNLFSNNLENIQPQSQPAFEQSPPPSQNIDKTLAGIDVQRSVSASKTTNIPANHDNSLSVDSSSAFVQSNNTDTILDKGESLDNVAALPITPSDPTASVQRSTVDSNDSDSIAELVDTQEQIDTAQFTPNIASKTELVETELIESVSEAQSTSNSVEDIQRVADFTQPTALTPSSPSQTEFTQPTALTPSSPGQTDSTHQSSTQVTSDTNNKEDLTAALQTPIQSLPIQRLPDASDDETAFTESLTQPTQFESESSSQASVVQRATNSDHTPAGSASKASVYEDQAPLESQLVVNDETASITSAGLPDSSETSQSIQRLSDSSAIPQPQTAATIQSTTSLAPEQLAVPLAPSLQKTTAEPDAVTSTEDQTSADLSSSSQSPEISVSSSDSIQSSSSSTPPTLDVAQALSVTDESVQNQPDTGTNVPSDQAVKIQPVSEQINPSQVDLSQAANTSQNQSDTGTNISSDQAVKIQPASEQTSPPREVSEASLASSTSDTLQRQTVASERNVPDELNGTVSSGSLQHQPDLPGPSSQTSTIQPSTLGTNVQQISEPFPDISPTLEETSSSQKNLSETIQHQQALSSETSSALSQPVTNQEFSAPEIQKVTDTSTPPVQRDVVESPQSNLMPSGASQPIELKSQQSGLDPEVQQVSASATDTSNSSISNSSKEISDTPENLSETIQREQVPSSEATSALSQPAIRQEFSAPDVQKNAETSDIDTSNSLDVQSLFEDQSSEATSALSQPAIRQEFSAPDVQKVADTSDINTSSSLDKQSSSENQSLYQSLSSEKTSTNEAFTTQHKTDQSKTSSKPVTFAETRPEPQSQPWPANTDVSSTDRSNPSIQRHVAESPRGNVQRVLDLQPNQSDLENLQPGLETIQPVTEVSATESAITNHASVTDQPKIIDDALYHSHEPVSSEIQRTVTNKSLATQNNPSKQVSGSPDPKREINSKIQATDSSMEVFSVTDSTVQRLPEMTTDQANLQDQRSESGNEFVTDSTAALQRSPDDTAYNIEPFAKVSDPSLGGSNTLQRQNIDSPVQIPTSDQQVSSDVAPTVQHSSGTTSEHIPLRESLSESTGNDLSDSVAKVQRSSDGALPTTVSSENESDILAPSLNTPQTQGVHPKVHSPGAGLAVNANSGNVMQRLSDITENQIASNVQKAESVGEDISSDGLVNFSNTFQQSQESFSGESGPSDSAITHQERSEPTIQRASNTLAEDDTPPGERPLSNQNQFSHTEPSSALAADLPQSIGIPDSPSTIQRVSEQWDNLNENRSDPTLERPLSNQTPSHTEPPSALAADFPPPITETDASAIQQVSEPQADLAKNQSNPIPEQTASANIEPLSHVNLAARSIQRSSTDPATSLQRLPDSDSVQKLSAPLETGLLRGTSGVSNSRQLPRVLKPLGVLKPLPSLQTEVTAHGRTQPNTVQRQDIPNEWSNLDGAVAGLTANFQQVNTNVEQDRNSDITAAINSSNSSMSNPATIQRQVSESENDPNSHQQLDSGGSPRQVSKFGNNNANIQQQLNSGNIPSQVSSIENATNIQRQPAIGDLPSQVSESKNDVNIQQQPNSSNIPGQVSSIENATNAQRQLDTGDLPSQVSESENATNIQRQLDTGSPPSQVFESENNANIQAQQNFDNSANQSSTIANDTNIQRQQDPGSIPSAWSNLEGLVTHLQSGRTSDQTSAKSTTPKPSTDNSKSTSKSPPKPKQSSPTVKVTQPATVTVQRQMASPAASTKPTIIQACKDDSATDSDANSSSNEEQDTNHNYSQYLELLVQEVYSLLRQRLSLEQERRGPKYPR</sequence>
<feature type="compositionally biased region" description="Polar residues" evidence="1">
    <location>
        <begin position="892"/>
        <end position="934"/>
    </location>
</feature>
<feature type="compositionally biased region" description="Low complexity" evidence="1">
    <location>
        <begin position="157"/>
        <end position="173"/>
    </location>
</feature>
<reference evidence="2" key="1">
    <citation type="submission" date="2020-11" db="EMBL/GenBank/DDBJ databases">
        <authorList>
            <person name="Konstantinou D."/>
            <person name="Gkelis S."/>
            <person name="Popin R."/>
            <person name="Fewer D."/>
            <person name="Sivonen K."/>
        </authorList>
    </citation>
    <scope>NUCLEOTIDE SEQUENCE</scope>
    <source>
        <strain evidence="2">TAU-MAC 1115</strain>
    </source>
</reference>
<feature type="compositionally biased region" description="Low complexity" evidence="1">
    <location>
        <begin position="569"/>
        <end position="580"/>
    </location>
</feature>
<protein>
    <submittedName>
        <fullName evidence="2">Uncharacterized protein</fullName>
    </submittedName>
</protein>
<feature type="compositionally biased region" description="Low complexity" evidence="1">
    <location>
        <begin position="649"/>
        <end position="661"/>
    </location>
</feature>
<feature type="compositionally biased region" description="Low complexity" evidence="1">
    <location>
        <begin position="133"/>
        <end position="144"/>
    </location>
</feature>
<feature type="compositionally biased region" description="Polar residues" evidence="1">
    <location>
        <begin position="1764"/>
        <end position="1788"/>
    </location>
</feature>
<dbReference type="EMBL" id="JADOES010000007">
    <property type="protein sequence ID" value="MBT9314886.1"/>
    <property type="molecule type" value="Genomic_DNA"/>
</dbReference>
<name>A0A947DFD0_9CYAN</name>
<feature type="compositionally biased region" description="Low complexity" evidence="1">
    <location>
        <begin position="58"/>
        <end position="68"/>
    </location>
</feature>
<feature type="compositionally biased region" description="Polar residues" evidence="1">
    <location>
        <begin position="409"/>
        <end position="420"/>
    </location>
</feature>
<feature type="compositionally biased region" description="Polar residues" evidence="1">
    <location>
        <begin position="521"/>
        <end position="538"/>
    </location>
</feature>
<feature type="compositionally biased region" description="Low complexity" evidence="1">
    <location>
        <begin position="977"/>
        <end position="990"/>
    </location>
</feature>
<feature type="region of interest" description="Disordered" evidence="1">
    <location>
        <begin position="1992"/>
        <end position="2026"/>
    </location>
</feature>
<feature type="region of interest" description="Disordered" evidence="1">
    <location>
        <begin position="2072"/>
        <end position="2093"/>
    </location>
</feature>
<feature type="compositionally biased region" description="Polar residues" evidence="1">
    <location>
        <begin position="1437"/>
        <end position="1467"/>
    </location>
</feature>
<feature type="compositionally biased region" description="Basic and acidic residues" evidence="1">
    <location>
        <begin position="421"/>
        <end position="433"/>
    </location>
</feature>
<feature type="compositionally biased region" description="Polar residues" evidence="1">
    <location>
        <begin position="82"/>
        <end position="113"/>
    </location>
</feature>
<feature type="region of interest" description="Disordered" evidence="1">
    <location>
        <begin position="2396"/>
        <end position="2439"/>
    </location>
</feature>
<feature type="region of interest" description="Disordered" evidence="1">
    <location>
        <begin position="1904"/>
        <end position="1963"/>
    </location>
</feature>